<dbReference type="Proteomes" id="UP000492820">
    <property type="component" value="Unassembled WGS sequence"/>
</dbReference>
<feature type="region of interest" description="Disordered" evidence="1">
    <location>
        <begin position="1"/>
        <end position="21"/>
    </location>
</feature>
<feature type="compositionally biased region" description="Basic and acidic residues" evidence="1">
    <location>
        <begin position="186"/>
        <end position="196"/>
    </location>
</feature>
<evidence type="ECO:0000256" key="2">
    <source>
        <dbReference type="SAM" id="Phobius"/>
    </source>
</evidence>
<dbReference type="WBParaSite" id="EgrG_000346100">
    <property type="protein sequence ID" value="EgrG_000346100"/>
    <property type="gene ID" value="EgrG_000346100"/>
</dbReference>
<accession>A0A068WQ37</accession>
<keyword evidence="2" id="KW-0812">Transmembrane</keyword>
<dbReference type="AlphaFoldDB" id="A0A068WQ37"/>
<name>A0A068WQ37_ECHGR</name>
<evidence type="ECO:0000313" key="3">
    <source>
        <dbReference type="EMBL" id="CDS22245.1"/>
    </source>
</evidence>
<evidence type="ECO:0000313" key="5">
    <source>
        <dbReference type="WBParaSite" id="EgrG_000346100"/>
    </source>
</evidence>
<dbReference type="OrthoDB" id="10252740at2759"/>
<sequence length="196" mass="21715">MFAGSCRVMGPGNYSSNTSTNGEELKPLRGIVQMEVGPSHRDRIKQSEYRKFLKIRTIVFGIVAFVFFVVGLPLVLCSKETGGRVIWATGLMSLVLGGVCALIFFIYLPIFMRVMATRSETAAYHPRTAEALRDSPYPRQTDIAVPSIADQPSSRPLTAINPNYDPSEDPLLQSGPPAIPPLPIEEPPRYDYIQRD</sequence>
<reference evidence="3" key="2">
    <citation type="submission" date="2014-06" db="EMBL/GenBank/DDBJ databases">
        <authorList>
            <person name="Aslett M."/>
        </authorList>
    </citation>
    <scope>NUCLEOTIDE SEQUENCE</scope>
</reference>
<evidence type="ECO:0000256" key="1">
    <source>
        <dbReference type="SAM" id="MobiDB-lite"/>
    </source>
</evidence>
<feature type="transmembrane region" description="Helical" evidence="2">
    <location>
        <begin position="53"/>
        <end position="74"/>
    </location>
</feature>
<organism evidence="3">
    <name type="scientific">Echinococcus granulosus</name>
    <name type="common">Hydatid tapeworm</name>
    <dbReference type="NCBI Taxonomy" id="6210"/>
    <lineage>
        <taxon>Eukaryota</taxon>
        <taxon>Metazoa</taxon>
        <taxon>Spiralia</taxon>
        <taxon>Lophotrochozoa</taxon>
        <taxon>Platyhelminthes</taxon>
        <taxon>Cestoda</taxon>
        <taxon>Eucestoda</taxon>
        <taxon>Cyclophyllidea</taxon>
        <taxon>Taeniidae</taxon>
        <taxon>Echinococcus</taxon>
        <taxon>Echinococcus granulosus group</taxon>
    </lineage>
</organism>
<reference evidence="3 4" key="1">
    <citation type="journal article" date="2013" name="Nature">
        <title>The genomes of four tapeworm species reveal adaptations to parasitism.</title>
        <authorList>
            <person name="Tsai I.J."/>
            <person name="Zarowiecki M."/>
            <person name="Holroyd N."/>
            <person name="Garciarrubio A."/>
            <person name="Sanchez-Flores A."/>
            <person name="Brooks K.L."/>
            <person name="Tracey A."/>
            <person name="Bobes R.J."/>
            <person name="Fragoso G."/>
            <person name="Sciutto E."/>
            <person name="Aslett M."/>
            <person name="Beasley H."/>
            <person name="Bennett H.M."/>
            <person name="Cai J."/>
            <person name="Camicia F."/>
            <person name="Clark R."/>
            <person name="Cucher M."/>
            <person name="De Silva N."/>
            <person name="Day T.A."/>
            <person name="Deplazes P."/>
            <person name="Estrada K."/>
            <person name="Fernandez C."/>
            <person name="Holland P.W."/>
            <person name="Hou J."/>
            <person name="Hu S."/>
            <person name="Huckvale T."/>
            <person name="Hung S.S."/>
            <person name="Kamenetzky L."/>
            <person name="Keane J.A."/>
            <person name="Kiss F."/>
            <person name="Koziol U."/>
            <person name="Lambert O."/>
            <person name="Liu K."/>
            <person name="Luo X."/>
            <person name="Luo Y."/>
            <person name="Macchiaroli N."/>
            <person name="Nichol S."/>
            <person name="Paps J."/>
            <person name="Parkinson J."/>
            <person name="Pouchkina-Stantcheva N."/>
            <person name="Riddiford N."/>
            <person name="Rosenzvit M."/>
            <person name="Salinas G."/>
            <person name="Wasmuth J.D."/>
            <person name="Zamanian M."/>
            <person name="Zheng Y."/>
            <person name="Cai X."/>
            <person name="Soberon X."/>
            <person name="Olson P.D."/>
            <person name="Laclette J.P."/>
            <person name="Brehm K."/>
            <person name="Berriman M."/>
            <person name="Garciarrubio A."/>
            <person name="Bobes R.J."/>
            <person name="Fragoso G."/>
            <person name="Sanchez-Flores A."/>
            <person name="Estrada K."/>
            <person name="Cevallos M.A."/>
            <person name="Morett E."/>
            <person name="Gonzalez V."/>
            <person name="Portillo T."/>
            <person name="Ochoa-Leyva A."/>
            <person name="Jose M.V."/>
            <person name="Sciutto E."/>
            <person name="Landa A."/>
            <person name="Jimenez L."/>
            <person name="Valdes V."/>
            <person name="Carrero J.C."/>
            <person name="Larralde C."/>
            <person name="Morales-Montor J."/>
            <person name="Limon-Lason J."/>
            <person name="Soberon X."/>
            <person name="Laclette J.P."/>
        </authorList>
    </citation>
    <scope>NUCLEOTIDE SEQUENCE [LARGE SCALE GENOMIC DNA]</scope>
</reference>
<keyword evidence="2" id="KW-0472">Membrane</keyword>
<gene>
    <name evidence="3" type="ORF">EgrG_000346100</name>
</gene>
<proteinExistence type="predicted"/>
<feature type="region of interest" description="Disordered" evidence="1">
    <location>
        <begin position="149"/>
        <end position="196"/>
    </location>
</feature>
<keyword evidence="2" id="KW-1133">Transmembrane helix</keyword>
<feature type="transmembrane region" description="Helical" evidence="2">
    <location>
        <begin position="86"/>
        <end position="108"/>
    </location>
</feature>
<evidence type="ECO:0000313" key="4">
    <source>
        <dbReference type="Proteomes" id="UP000492820"/>
    </source>
</evidence>
<dbReference type="EMBL" id="LK028586">
    <property type="protein sequence ID" value="CDS22245.1"/>
    <property type="molecule type" value="Genomic_DNA"/>
</dbReference>
<protein>
    <submittedName>
        <fullName evidence="3 5">Beta tubulin autoregulation binding site</fullName>
    </submittedName>
</protein>
<reference evidence="5" key="3">
    <citation type="submission" date="2020-10" db="UniProtKB">
        <authorList>
            <consortium name="WormBaseParasite"/>
        </authorList>
    </citation>
    <scope>IDENTIFICATION</scope>
</reference>